<sequence>MDSPTLSPLPQAANLPLRGASVMPLNATTTAMPLNATGMAMSGAAPLPLPRPIFEFRLSLGILLAIVFWAVAGSLLLTLWLASQTLA</sequence>
<accession>A0A6S7E4E7</accession>
<protein>
    <submittedName>
        <fullName evidence="2">Uncharacterized protein</fullName>
    </submittedName>
</protein>
<dbReference type="AlphaFoldDB" id="A0A6S7E4E7"/>
<dbReference type="RefSeq" id="WP_006220904.1">
    <property type="nucleotide sequence ID" value="NZ_CADILD010000002.1"/>
</dbReference>
<feature type="transmembrane region" description="Helical" evidence="1">
    <location>
        <begin position="58"/>
        <end position="82"/>
    </location>
</feature>
<organism evidence="2 3">
    <name type="scientific">Achromobacter piechaudii</name>
    <dbReference type="NCBI Taxonomy" id="72556"/>
    <lineage>
        <taxon>Bacteria</taxon>
        <taxon>Pseudomonadati</taxon>
        <taxon>Pseudomonadota</taxon>
        <taxon>Betaproteobacteria</taxon>
        <taxon>Burkholderiales</taxon>
        <taxon>Alcaligenaceae</taxon>
        <taxon>Achromobacter</taxon>
    </lineage>
</organism>
<keyword evidence="1" id="KW-0812">Transmembrane</keyword>
<keyword evidence="1" id="KW-1133">Transmembrane helix</keyword>
<dbReference type="Proteomes" id="UP000494105">
    <property type="component" value="Unassembled WGS sequence"/>
</dbReference>
<name>A0A6S7E4E7_9BURK</name>
<evidence type="ECO:0000313" key="3">
    <source>
        <dbReference type="Proteomes" id="UP000494105"/>
    </source>
</evidence>
<evidence type="ECO:0000313" key="2">
    <source>
        <dbReference type="EMBL" id="CAB3895444.1"/>
    </source>
</evidence>
<evidence type="ECO:0000256" key="1">
    <source>
        <dbReference type="SAM" id="Phobius"/>
    </source>
</evidence>
<gene>
    <name evidence="2" type="ORF">LMG1861_04029</name>
</gene>
<proteinExistence type="predicted"/>
<keyword evidence="1" id="KW-0472">Membrane</keyword>
<reference evidence="2 3" key="1">
    <citation type="submission" date="2020-04" db="EMBL/GenBank/DDBJ databases">
        <authorList>
            <person name="De Canck E."/>
        </authorList>
    </citation>
    <scope>NUCLEOTIDE SEQUENCE [LARGE SCALE GENOMIC DNA]</scope>
    <source>
        <strain evidence="2 3">LMG 1861</strain>
    </source>
</reference>
<dbReference type="EMBL" id="CADILD010000002">
    <property type="protein sequence ID" value="CAB3895444.1"/>
    <property type="molecule type" value="Genomic_DNA"/>
</dbReference>